<evidence type="ECO:0000313" key="2">
    <source>
        <dbReference type="Proteomes" id="UP000253664"/>
    </source>
</evidence>
<reference evidence="1 2" key="1">
    <citation type="journal article" date="2015" name="BMC Genomics">
        <title>Insights from the genome of Ophiocordyceps polyrhachis-furcata to pathogenicity and host specificity in insect fungi.</title>
        <authorList>
            <person name="Wichadakul D."/>
            <person name="Kobmoo N."/>
            <person name="Ingsriswang S."/>
            <person name="Tangphatsornruang S."/>
            <person name="Chantasingh D."/>
            <person name="Luangsa-ard J.J."/>
            <person name="Eurwilaichitr L."/>
        </authorList>
    </citation>
    <scope>NUCLEOTIDE SEQUENCE [LARGE SCALE GENOMIC DNA]</scope>
    <source>
        <strain evidence="1 2">BCC 54312</strain>
    </source>
</reference>
<name>A0A367LCT3_9HYPO</name>
<dbReference type="EMBL" id="LKCN02000007">
    <property type="protein sequence ID" value="RCI12221.1"/>
    <property type="molecule type" value="Genomic_DNA"/>
</dbReference>
<feature type="non-terminal residue" evidence="1">
    <location>
        <position position="104"/>
    </location>
</feature>
<comment type="caution">
    <text evidence="1">The sequence shown here is derived from an EMBL/GenBank/DDBJ whole genome shotgun (WGS) entry which is preliminary data.</text>
</comment>
<gene>
    <name evidence="1" type="ORF">L249_1358</name>
</gene>
<dbReference type="AlphaFoldDB" id="A0A367LCT3"/>
<organism evidence="1 2">
    <name type="scientific">Ophiocordyceps polyrhachis-furcata BCC 54312</name>
    <dbReference type="NCBI Taxonomy" id="1330021"/>
    <lineage>
        <taxon>Eukaryota</taxon>
        <taxon>Fungi</taxon>
        <taxon>Dikarya</taxon>
        <taxon>Ascomycota</taxon>
        <taxon>Pezizomycotina</taxon>
        <taxon>Sordariomycetes</taxon>
        <taxon>Hypocreomycetidae</taxon>
        <taxon>Hypocreales</taxon>
        <taxon>Ophiocordycipitaceae</taxon>
        <taxon>Ophiocordyceps</taxon>
    </lineage>
</organism>
<keyword evidence="2" id="KW-1185">Reference proteome</keyword>
<proteinExistence type="predicted"/>
<accession>A0A367LCT3</accession>
<sequence length="104" mass="11819">MTLVRQDGSTLDGDTLWYVHTPVHNCTFTFIFIIRSERCHLLPTNPLPSFYTKMAREKSYVTGLPSIANQLVIGRGSLTRRDPIDALSLCSASPVLWRRTNRQP</sequence>
<protein>
    <submittedName>
        <fullName evidence="1">Uncharacterized protein</fullName>
    </submittedName>
</protein>
<dbReference type="Proteomes" id="UP000253664">
    <property type="component" value="Unassembled WGS sequence"/>
</dbReference>
<evidence type="ECO:0000313" key="1">
    <source>
        <dbReference type="EMBL" id="RCI12221.1"/>
    </source>
</evidence>